<evidence type="ECO:0000256" key="1">
    <source>
        <dbReference type="SAM" id="MobiDB-lite"/>
    </source>
</evidence>
<name>A0ABV8FGF2_9ACTN</name>
<protein>
    <submittedName>
        <fullName evidence="2">Uncharacterized protein</fullName>
    </submittedName>
</protein>
<keyword evidence="3" id="KW-1185">Reference proteome</keyword>
<feature type="region of interest" description="Disordered" evidence="1">
    <location>
        <begin position="1"/>
        <end position="20"/>
    </location>
</feature>
<feature type="compositionally biased region" description="Pro residues" evidence="1">
    <location>
        <begin position="1"/>
        <end position="13"/>
    </location>
</feature>
<sequence>MNSNVPPSPPPPQAGAGDDEVTPLLCAAAFARPDRVAAGAKWSSGQLANAAEKLGDVLRRRYRLFAALRPKPERLDTPSESERTRDPEVVLGDAYARWVLSRIAASNRPVPVIGFDQDEVVAACRHGMRLGRQRRLLVASVLTACLAGPISGTVPALVAAVSLPVLLWAVFLSDRIRAQYALHTAVQRHGRQRTTARFAQLLDRGVSALPYTREKEGKYGIEKEHRFIGAGLEVWHPTTLSVDVTKGRRTSASDGTDGGDPADTLASFLRHMNGPTELEPKGFSRTELYEHVSRDLGRSEASEDNPDDHRPVDVIGIWGTPDHRWDKIGDEMWEHLPPVTEGLPPGDTAPDSRLARPYLWARITGWSGALTVSALVRFDRRDEYLRVVIVSQVMAPLVDRVTGLHSPHPARVTWLAGAAVQAVGDIVELVGHPVRHRPAAVPELDPGDGPVSLREAYSKRRVPDMHMDGDSRFQADVLHRRVLDSVERFLVAHDIDVARYREDSSKAMVNFGVIGENINGNVQNNPMGVGNIQQGEAA</sequence>
<organism evidence="2 3">
    <name type="scientific">Nocardiopsis sediminis</name>
    <dbReference type="NCBI Taxonomy" id="1778267"/>
    <lineage>
        <taxon>Bacteria</taxon>
        <taxon>Bacillati</taxon>
        <taxon>Actinomycetota</taxon>
        <taxon>Actinomycetes</taxon>
        <taxon>Streptosporangiales</taxon>
        <taxon>Nocardiopsidaceae</taxon>
        <taxon>Nocardiopsis</taxon>
    </lineage>
</organism>
<accession>A0ABV8FGF2</accession>
<proteinExistence type="predicted"/>
<gene>
    <name evidence="2" type="ORF">ACFOVU_04760</name>
</gene>
<dbReference type="EMBL" id="JBHSBH010000004">
    <property type="protein sequence ID" value="MFC3995211.1"/>
    <property type="molecule type" value="Genomic_DNA"/>
</dbReference>
<feature type="compositionally biased region" description="Basic and acidic residues" evidence="1">
    <location>
        <begin position="294"/>
        <end position="312"/>
    </location>
</feature>
<evidence type="ECO:0000313" key="3">
    <source>
        <dbReference type="Proteomes" id="UP001595847"/>
    </source>
</evidence>
<reference evidence="3" key="1">
    <citation type="journal article" date="2019" name="Int. J. Syst. Evol. Microbiol.">
        <title>The Global Catalogue of Microorganisms (GCM) 10K type strain sequencing project: providing services to taxonomists for standard genome sequencing and annotation.</title>
        <authorList>
            <consortium name="The Broad Institute Genomics Platform"/>
            <consortium name="The Broad Institute Genome Sequencing Center for Infectious Disease"/>
            <person name="Wu L."/>
            <person name="Ma J."/>
        </authorList>
    </citation>
    <scope>NUCLEOTIDE SEQUENCE [LARGE SCALE GENOMIC DNA]</scope>
    <source>
        <strain evidence="3">TBRC 1826</strain>
    </source>
</reference>
<dbReference type="RefSeq" id="WP_378530130.1">
    <property type="nucleotide sequence ID" value="NZ_JBHSBH010000004.1"/>
</dbReference>
<evidence type="ECO:0000313" key="2">
    <source>
        <dbReference type="EMBL" id="MFC3995211.1"/>
    </source>
</evidence>
<comment type="caution">
    <text evidence="2">The sequence shown here is derived from an EMBL/GenBank/DDBJ whole genome shotgun (WGS) entry which is preliminary data.</text>
</comment>
<feature type="region of interest" description="Disordered" evidence="1">
    <location>
        <begin position="294"/>
        <end position="314"/>
    </location>
</feature>
<dbReference type="Proteomes" id="UP001595847">
    <property type="component" value="Unassembled WGS sequence"/>
</dbReference>